<keyword evidence="1" id="KW-1133">Transmembrane helix</keyword>
<reference evidence="2 3" key="1">
    <citation type="submission" date="2020-08" db="EMBL/GenBank/DDBJ databases">
        <title>Genomic Encyclopedia of Type Strains, Phase IV (KMG-IV): sequencing the most valuable type-strain genomes for metagenomic binning, comparative biology and taxonomic classification.</title>
        <authorList>
            <person name="Goeker M."/>
        </authorList>
    </citation>
    <scope>NUCLEOTIDE SEQUENCE [LARGE SCALE GENOMIC DNA]</scope>
    <source>
        <strain evidence="2 3">DSM 23562</strain>
    </source>
</reference>
<organism evidence="2 3">
    <name type="scientific">Armatimonas rosea</name>
    <dbReference type="NCBI Taxonomy" id="685828"/>
    <lineage>
        <taxon>Bacteria</taxon>
        <taxon>Bacillati</taxon>
        <taxon>Armatimonadota</taxon>
        <taxon>Armatimonadia</taxon>
        <taxon>Armatimonadales</taxon>
        <taxon>Armatimonadaceae</taxon>
        <taxon>Armatimonas</taxon>
    </lineage>
</organism>
<evidence type="ECO:0000256" key="1">
    <source>
        <dbReference type="SAM" id="Phobius"/>
    </source>
</evidence>
<evidence type="ECO:0000313" key="3">
    <source>
        <dbReference type="Proteomes" id="UP000520814"/>
    </source>
</evidence>
<keyword evidence="1" id="KW-0812">Transmembrane</keyword>
<evidence type="ECO:0000313" key="2">
    <source>
        <dbReference type="EMBL" id="MBB6051360.1"/>
    </source>
</evidence>
<feature type="transmembrane region" description="Helical" evidence="1">
    <location>
        <begin position="39"/>
        <end position="59"/>
    </location>
</feature>
<feature type="transmembrane region" description="Helical" evidence="1">
    <location>
        <begin position="71"/>
        <end position="90"/>
    </location>
</feature>
<dbReference type="EMBL" id="JACHGW010000003">
    <property type="protein sequence ID" value="MBB6051360.1"/>
    <property type="molecule type" value="Genomic_DNA"/>
</dbReference>
<accession>A0A7W9W7R2</accession>
<sequence>MTIRSQRRLGMLAIFNGAALLIASRLLPLDDPFGDRARIFQISGTALTLIGLVALLGIAEWGKGMEPKWSGVLRISLGLCLALFGTFLNLSSFSKSWGFLSIPLTLVATILLTIGWCRR</sequence>
<gene>
    <name evidence="2" type="ORF">HNQ39_003170</name>
</gene>
<dbReference type="Proteomes" id="UP000520814">
    <property type="component" value="Unassembled WGS sequence"/>
</dbReference>
<proteinExistence type="predicted"/>
<protein>
    <submittedName>
        <fullName evidence="2">Uncharacterized protein</fullName>
    </submittedName>
</protein>
<feature type="transmembrane region" description="Helical" evidence="1">
    <location>
        <begin position="9"/>
        <end position="27"/>
    </location>
</feature>
<dbReference type="RefSeq" id="WP_184198168.1">
    <property type="nucleotide sequence ID" value="NZ_JACHGW010000003.1"/>
</dbReference>
<dbReference type="AlphaFoldDB" id="A0A7W9W7R2"/>
<keyword evidence="3" id="KW-1185">Reference proteome</keyword>
<keyword evidence="1" id="KW-0472">Membrane</keyword>
<feature type="transmembrane region" description="Helical" evidence="1">
    <location>
        <begin position="96"/>
        <end position="117"/>
    </location>
</feature>
<comment type="caution">
    <text evidence="2">The sequence shown here is derived from an EMBL/GenBank/DDBJ whole genome shotgun (WGS) entry which is preliminary data.</text>
</comment>
<name>A0A7W9W7R2_ARMRO</name>